<dbReference type="PANTHER" id="PTHR30329:SF21">
    <property type="entry name" value="LIPOPROTEIN YIAD-RELATED"/>
    <property type="match status" value="1"/>
</dbReference>
<keyword evidence="3" id="KW-0998">Cell outer membrane</keyword>
<dbReference type="PRINTS" id="PR01021">
    <property type="entry name" value="OMPADOMAIN"/>
</dbReference>
<dbReference type="CDD" id="cd07185">
    <property type="entry name" value="OmpA_C-like"/>
    <property type="match status" value="1"/>
</dbReference>
<keyword evidence="5" id="KW-0175">Coiled coil</keyword>
<dbReference type="InterPro" id="IPR050330">
    <property type="entry name" value="Bact_OuterMem_StrucFunc"/>
</dbReference>
<dbReference type="Pfam" id="PF00691">
    <property type="entry name" value="OmpA"/>
    <property type="match status" value="1"/>
</dbReference>
<feature type="compositionally biased region" description="Low complexity" evidence="6">
    <location>
        <begin position="793"/>
        <end position="809"/>
    </location>
</feature>
<evidence type="ECO:0000256" key="1">
    <source>
        <dbReference type="ARBA" id="ARBA00004442"/>
    </source>
</evidence>
<proteinExistence type="predicted"/>
<keyword evidence="2 4" id="KW-0472">Membrane</keyword>
<evidence type="ECO:0000256" key="5">
    <source>
        <dbReference type="SAM" id="Coils"/>
    </source>
</evidence>
<feature type="region of interest" description="Disordered" evidence="6">
    <location>
        <begin position="31"/>
        <end position="94"/>
    </location>
</feature>
<dbReference type="KEGG" id="dog:HP555_12780"/>
<protein>
    <submittedName>
        <fullName evidence="8">OmpA family protein</fullName>
    </submittedName>
</protein>
<evidence type="ECO:0000313" key="8">
    <source>
        <dbReference type="EMBL" id="QQG66677.1"/>
    </source>
</evidence>
<dbReference type="RefSeq" id="WP_199262960.1">
    <property type="nucleotide sequence ID" value="NZ_CP054140.1"/>
</dbReference>
<evidence type="ECO:0000313" key="9">
    <source>
        <dbReference type="Proteomes" id="UP000596092"/>
    </source>
</evidence>
<feature type="coiled-coil region" evidence="5">
    <location>
        <begin position="359"/>
        <end position="595"/>
    </location>
</feature>
<organism evidence="8 9">
    <name type="scientific">Desulfobulbus oligotrophicus</name>
    <dbReference type="NCBI Taxonomy" id="1909699"/>
    <lineage>
        <taxon>Bacteria</taxon>
        <taxon>Pseudomonadati</taxon>
        <taxon>Thermodesulfobacteriota</taxon>
        <taxon>Desulfobulbia</taxon>
        <taxon>Desulfobulbales</taxon>
        <taxon>Desulfobulbaceae</taxon>
        <taxon>Desulfobulbus</taxon>
    </lineage>
</organism>
<gene>
    <name evidence="8" type="ORF">HP555_12780</name>
</gene>
<evidence type="ECO:0000256" key="4">
    <source>
        <dbReference type="PROSITE-ProRule" id="PRU00473"/>
    </source>
</evidence>
<accession>A0A7T5VF91</accession>
<evidence type="ECO:0000256" key="2">
    <source>
        <dbReference type="ARBA" id="ARBA00023136"/>
    </source>
</evidence>
<feature type="compositionally biased region" description="Basic and acidic residues" evidence="6">
    <location>
        <begin position="76"/>
        <end position="85"/>
    </location>
</feature>
<dbReference type="InterPro" id="IPR036737">
    <property type="entry name" value="OmpA-like_sf"/>
</dbReference>
<feature type="region of interest" description="Disordered" evidence="6">
    <location>
        <begin position="779"/>
        <end position="824"/>
    </location>
</feature>
<dbReference type="AlphaFoldDB" id="A0A7T5VF91"/>
<dbReference type="EMBL" id="CP054140">
    <property type="protein sequence ID" value="QQG66677.1"/>
    <property type="molecule type" value="Genomic_DNA"/>
</dbReference>
<feature type="coiled-coil region" evidence="5">
    <location>
        <begin position="169"/>
        <end position="330"/>
    </location>
</feature>
<comment type="subcellular location">
    <subcellularLocation>
        <location evidence="1">Cell outer membrane</location>
    </subcellularLocation>
</comment>
<evidence type="ECO:0000256" key="6">
    <source>
        <dbReference type="SAM" id="MobiDB-lite"/>
    </source>
</evidence>
<dbReference type="GO" id="GO:0009279">
    <property type="term" value="C:cell outer membrane"/>
    <property type="evidence" value="ECO:0007669"/>
    <property type="project" value="UniProtKB-SubCell"/>
</dbReference>
<dbReference type="PROSITE" id="PS51123">
    <property type="entry name" value="OMPA_2"/>
    <property type="match status" value="1"/>
</dbReference>
<evidence type="ECO:0000259" key="7">
    <source>
        <dbReference type="PROSITE" id="PS51123"/>
    </source>
</evidence>
<evidence type="ECO:0000256" key="3">
    <source>
        <dbReference type="ARBA" id="ARBA00023237"/>
    </source>
</evidence>
<feature type="domain" description="OmpA-like" evidence="7">
    <location>
        <begin position="838"/>
        <end position="953"/>
    </location>
</feature>
<dbReference type="PANTHER" id="PTHR30329">
    <property type="entry name" value="STATOR ELEMENT OF FLAGELLAR MOTOR COMPLEX"/>
    <property type="match status" value="1"/>
</dbReference>
<reference evidence="8 9" key="1">
    <citation type="submission" date="2020-05" db="EMBL/GenBank/DDBJ databases">
        <title>Complete genome of Desulfobulbus oligotrophicus.</title>
        <authorList>
            <person name="Podar M."/>
        </authorList>
    </citation>
    <scope>NUCLEOTIDE SEQUENCE [LARGE SCALE GENOMIC DNA]</scope>
    <source>
        <strain evidence="8 9">Prop6</strain>
    </source>
</reference>
<keyword evidence="9" id="KW-1185">Reference proteome</keyword>
<sequence>MKIRLILLTLVGIVIYIFLATFHSNMVKEASKTKEQETPVRIQPPAQEPLSAEKKETTPPVPSQVLPDLPSPQEEAVSKSPEKSAADQALQPDQAVSDAPAMMVAPALPAPEVKQLQADLKQRDVQIRQLLDAQKDMSNRYKALLDAKKAEAVAGTVKDQRLEELLLDKETTKAELGKAIKMLQQLRLEMEQLKTAEAQAKKSLIITNAEQIKALAAEKKKLAAELQYARKMTEQLQTVVSQTESALKEKENIQQNIQADVHKYAEKNNQLKAQLEETVKTLATTKVALQQAEHKVSELIRRSMEKEQLAATLRNQQTILEQEKAATEQRLSEKSSLLEKSHKTIQTLQQEIAKQPQAIAAVQLLLDERNQEFDQLKQETTTTMQQLHQQMNDATQKTGEFARERDRLKLESAEANKRIEQLDLQLQQTKAAQTDADKKLTSALENEKKLQAELNEKTLSLKSFQAQATELTSKNTTLHNERLGLSSQLEALQADHSRLLAEKASFEGQKTALAKAENRLKEMATLQVQLEQTTQTLAEKTTALDKAAKQEEELQALQTKHAELNTQMQESRSALTQLEEEKSALAAQLAATQAARDNVETLKKTIESKNTALTDAAIKIKELTAVSAKVADLETQLGNTKKTQQATEKRAAECEQASKMHQESLSKKAAAMQTLENQLRTAQNRVDELTDTYRLKEQQDLVPNLKQQIATLRNQVVQLETAATRSQQAVTEATAAIQAKNEEAATAHAKTQALQAENEKLLQTLQTNQEMVDSLKKQLRTEEKQTPAPVEQSGAAAPVPAAAASASIPDADKDGISDADDLCADTPAGTPVNALGCPSEKAIILEGVTFQSGTAALTPESQKILDKTADILNQNPQVTFEVAGYTDSMGNAQINLSLSDQRAKTVAGYLVSKGVAASRLTTRGYGSENPLADNATAAGRQKNRRVELHLTTP</sequence>
<dbReference type="InterPro" id="IPR006664">
    <property type="entry name" value="OMP_bac"/>
</dbReference>
<dbReference type="InterPro" id="IPR006665">
    <property type="entry name" value="OmpA-like"/>
</dbReference>
<dbReference type="Proteomes" id="UP000596092">
    <property type="component" value="Chromosome"/>
</dbReference>
<dbReference type="SUPFAM" id="SSF103088">
    <property type="entry name" value="OmpA-like"/>
    <property type="match status" value="1"/>
</dbReference>
<name>A0A7T5VF91_9BACT</name>
<dbReference type="Gene3D" id="3.30.1330.60">
    <property type="entry name" value="OmpA-like domain"/>
    <property type="match status" value="1"/>
</dbReference>